<name>A0AAJ5X618_9SPHN</name>
<dbReference type="EMBL" id="CP119316">
    <property type="protein sequence ID" value="WEK46634.1"/>
    <property type="molecule type" value="Genomic_DNA"/>
</dbReference>
<feature type="transmembrane region" description="Helical" evidence="1">
    <location>
        <begin position="174"/>
        <end position="196"/>
    </location>
</feature>
<keyword evidence="1" id="KW-1133">Transmembrane helix</keyword>
<keyword evidence="1" id="KW-0472">Membrane</keyword>
<proteinExistence type="predicted"/>
<accession>A0AAJ5X618</accession>
<reference evidence="3" key="1">
    <citation type="submission" date="2023-03" db="EMBL/GenBank/DDBJ databases">
        <title>Andean soil-derived lignocellulolytic bacterial consortium as a source of novel taxa and putative plastic-active enzymes.</title>
        <authorList>
            <person name="Diaz-Garcia L."/>
            <person name="Chuvochina M."/>
            <person name="Feuerriegel G."/>
            <person name="Bunk B."/>
            <person name="Sproer C."/>
            <person name="Streit W.R."/>
            <person name="Rodriguez L.M."/>
            <person name="Overmann J."/>
            <person name="Jimenez D.J."/>
        </authorList>
    </citation>
    <scope>NUCLEOTIDE SEQUENCE</scope>
    <source>
        <strain evidence="3">MAG 26</strain>
    </source>
</reference>
<organism evidence="3 4">
    <name type="scientific">Candidatus Andeanibacterium colombiense</name>
    <dbReference type="NCBI Taxonomy" id="3121345"/>
    <lineage>
        <taxon>Bacteria</taxon>
        <taxon>Pseudomonadati</taxon>
        <taxon>Pseudomonadota</taxon>
        <taxon>Alphaproteobacteria</taxon>
        <taxon>Sphingomonadales</taxon>
        <taxon>Sphingomonadaceae</taxon>
        <taxon>Candidatus Andeanibacterium</taxon>
    </lineage>
</organism>
<feature type="transmembrane region" description="Helical" evidence="1">
    <location>
        <begin position="22"/>
        <end position="40"/>
    </location>
</feature>
<feature type="transmembrane region" description="Helical" evidence="1">
    <location>
        <begin position="60"/>
        <end position="82"/>
    </location>
</feature>
<dbReference type="KEGG" id="acob:P0Y56_16765"/>
<dbReference type="Proteomes" id="UP001218362">
    <property type="component" value="Chromosome"/>
</dbReference>
<evidence type="ECO:0000313" key="3">
    <source>
        <dbReference type="EMBL" id="WEK46634.1"/>
    </source>
</evidence>
<dbReference type="Pfam" id="PF14219">
    <property type="entry name" value="DUF4328"/>
    <property type="match status" value="1"/>
</dbReference>
<sequence length="217" mass="23144">MTELAFVDGLAVLEARARRAKIAIWAMIAISICTAIGQFLESAGIVDLASAVINGPTLIVAFAYMGFGLSYLVSVVFVAMWIHRAHANLFAAGLHDLEYTPGWSVGWFFIPFANLIKPFQAMRELWNASYGADNSFGSETPSAVGSWWACFIAGNILLNIGSRLEGPETGTGGAAIGTIVSGVAILVTVGSAWFLLKIIGEVMEGQRNHLQVSEAFA</sequence>
<evidence type="ECO:0000256" key="1">
    <source>
        <dbReference type="SAM" id="Phobius"/>
    </source>
</evidence>
<gene>
    <name evidence="3" type="ORF">P0Y56_16765</name>
</gene>
<feature type="domain" description="DUF4328" evidence="2">
    <location>
        <begin position="48"/>
        <end position="200"/>
    </location>
</feature>
<dbReference type="InterPro" id="IPR025565">
    <property type="entry name" value="DUF4328"/>
</dbReference>
<protein>
    <submittedName>
        <fullName evidence="3">DUF4328 domain-containing protein</fullName>
    </submittedName>
</protein>
<feature type="transmembrane region" description="Helical" evidence="1">
    <location>
        <begin position="144"/>
        <end position="162"/>
    </location>
</feature>
<evidence type="ECO:0000259" key="2">
    <source>
        <dbReference type="Pfam" id="PF14219"/>
    </source>
</evidence>
<dbReference type="AlphaFoldDB" id="A0AAJ5X618"/>
<evidence type="ECO:0000313" key="4">
    <source>
        <dbReference type="Proteomes" id="UP001218362"/>
    </source>
</evidence>
<keyword evidence="1" id="KW-0812">Transmembrane</keyword>